<evidence type="ECO:0000256" key="1">
    <source>
        <dbReference type="SAM" id="MobiDB-lite"/>
    </source>
</evidence>
<feature type="region of interest" description="Disordered" evidence="1">
    <location>
        <begin position="101"/>
        <end position="123"/>
    </location>
</feature>
<evidence type="ECO:0000313" key="3">
    <source>
        <dbReference type="Proteomes" id="UP001346869"/>
    </source>
</evidence>
<proteinExistence type="predicted"/>
<reference evidence="2 3" key="1">
    <citation type="journal article" date="2023" name="Genes (Basel)">
        <title>Chromosome-Level Genome Assembly and Circadian Gene Repertoire of the Patagonia Blennie Eleginops maclovinus-The Closest Ancestral Proxy of Antarctic Cryonotothenioids.</title>
        <authorList>
            <person name="Cheng C.C."/>
            <person name="Rivera-Colon A.G."/>
            <person name="Minhas B.F."/>
            <person name="Wilson L."/>
            <person name="Rayamajhi N."/>
            <person name="Vargas-Chacoff L."/>
            <person name="Catchen J.M."/>
        </authorList>
    </citation>
    <scope>NUCLEOTIDE SEQUENCE [LARGE SCALE GENOMIC DNA]</scope>
    <source>
        <strain evidence="2">JMC-PN-2008</strain>
    </source>
</reference>
<gene>
    <name evidence="2" type="ORF">PBY51_007891</name>
</gene>
<feature type="compositionally biased region" description="Polar residues" evidence="1">
    <location>
        <begin position="114"/>
        <end position="123"/>
    </location>
</feature>
<evidence type="ECO:0000313" key="2">
    <source>
        <dbReference type="EMBL" id="KAK5856283.1"/>
    </source>
</evidence>
<reference evidence="2 3" key="2">
    <citation type="journal article" date="2023" name="Mol. Biol. Evol.">
        <title>Genomics of Secondarily Temperate Adaptation in the Only Non-Antarctic Icefish.</title>
        <authorList>
            <person name="Rivera-Colon A.G."/>
            <person name="Rayamajhi N."/>
            <person name="Minhas B.F."/>
            <person name="Madrigal G."/>
            <person name="Bilyk K.T."/>
            <person name="Yoon V."/>
            <person name="Hune M."/>
            <person name="Gregory S."/>
            <person name="Cheng C.H.C."/>
            <person name="Catchen J.M."/>
        </authorList>
    </citation>
    <scope>NUCLEOTIDE SEQUENCE [LARGE SCALE GENOMIC DNA]</scope>
    <source>
        <strain evidence="2">JMC-PN-2008</strain>
    </source>
</reference>
<comment type="caution">
    <text evidence="2">The sequence shown here is derived from an EMBL/GenBank/DDBJ whole genome shotgun (WGS) entry which is preliminary data.</text>
</comment>
<dbReference type="AlphaFoldDB" id="A0AAN8AIE6"/>
<name>A0AAN8AIE6_ELEMC</name>
<accession>A0AAN8AIE6</accession>
<organism evidence="2 3">
    <name type="scientific">Eleginops maclovinus</name>
    <name type="common">Patagonian blennie</name>
    <name type="synonym">Eleginus maclovinus</name>
    <dbReference type="NCBI Taxonomy" id="56733"/>
    <lineage>
        <taxon>Eukaryota</taxon>
        <taxon>Metazoa</taxon>
        <taxon>Chordata</taxon>
        <taxon>Craniata</taxon>
        <taxon>Vertebrata</taxon>
        <taxon>Euteleostomi</taxon>
        <taxon>Actinopterygii</taxon>
        <taxon>Neopterygii</taxon>
        <taxon>Teleostei</taxon>
        <taxon>Neoteleostei</taxon>
        <taxon>Acanthomorphata</taxon>
        <taxon>Eupercaria</taxon>
        <taxon>Perciformes</taxon>
        <taxon>Notothenioidei</taxon>
        <taxon>Eleginopidae</taxon>
        <taxon>Eleginops</taxon>
    </lineage>
</organism>
<dbReference type="EMBL" id="JAUZQC010000017">
    <property type="protein sequence ID" value="KAK5856283.1"/>
    <property type="molecule type" value="Genomic_DNA"/>
</dbReference>
<dbReference type="Proteomes" id="UP001346869">
    <property type="component" value="Unassembled WGS sequence"/>
</dbReference>
<sequence>MPTATYGLQLSRLSPGWRGRFMKRDYCVPGWVLLWSQLHREKLAATQDKHKQGHPLGRLTPRACVGACQPGLWAKRLSTPRRWIHPIVERLHQPAESPLWLREGTDSLDPPTNVDITTQAATG</sequence>
<keyword evidence="3" id="KW-1185">Reference proteome</keyword>
<protein>
    <submittedName>
        <fullName evidence="2">Uncharacterized protein</fullName>
    </submittedName>
</protein>